<proteinExistence type="predicted"/>
<name>A0ABT0BTN0_9SPHN</name>
<evidence type="ECO:0000313" key="2">
    <source>
        <dbReference type="EMBL" id="MCJ2188392.1"/>
    </source>
</evidence>
<feature type="domain" description="Phosphoribosyltransferase" evidence="1">
    <location>
        <begin position="12"/>
        <end position="142"/>
    </location>
</feature>
<accession>A0ABT0BTN0</accession>
<gene>
    <name evidence="2" type="ORF">MTR66_16420</name>
</gene>
<dbReference type="InterPro" id="IPR029057">
    <property type="entry name" value="PRTase-like"/>
</dbReference>
<dbReference type="GO" id="GO:0016757">
    <property type="term" value="F:glycosyltransferase activity"/>
    <property type="evidence" value="ECO:0007669"/>
    <property type="project" value="UniProtKB-KW"/>
</dbReference>
<dbReference type="RefSeq" id="WP_243923042.1">
    <property type="nucleotide sequence ID" value="NZ_JALHLG010000033.1"/>
</dbReference>
<dbReference type="SUPFAM" id="SSF53271">
    <property type="entry name" value="PRTase-like"/>
    <property type="match status" value="1"/>
</dbReference>
<dbReference type="Proteomes" id="UP001202281">
    <property type="component" value="Unassembled WGS sequence"/>
</dbReference>
<protein>
    <submittedName>
        <fullName evidence="2">Phosphoribosyltransferase</fullName>
    </submittedName>
</protein>
<keyword evidence="3" id="KW-1185">Reference proteome</keyword>
<comment type="caution">
    <text evidence="2">The sequence shown here is derived from an EMBL/GenBank/DDBJ whole genome shotgun (WGS) entry which is preliminary data.</text>
</comment>
<keyword evidence="2" id="KW-0328">Glycosyltransferase</keyword>
<reference evidence="2 3" key="1">
    <citation type="submission" date="2022-04" db="EMBL/GenBank/DDBJ databases">
        <title>Identification of a novel bacterium isolated from mangrove sediments.</title>
        <authorList>
            <person name="Pan X."/>
        </authorList>
    </citation>
    <scope>NUCLEOTIDE SEQUENCE [LARGE SCALE GENOMIC DNA]</scope>
    <source>
        <strain evidence="2 3">B2638</strain>
    </source>
</reference>
<keyword evidence="2" id="KW-0808">Transferase</keyword>
<dbReference type="EMBL" id="JALHLG010000033">
    <property type="protein sequence ID" value="MCJ2188392.1"/>
    <property type="molecule type" value="Genomic_DNA"/>
</dbReference>
<dbReference type="InterPro" id="IPR000836">
    <property type="entry name" value="PRTase_dom"/>
</dbReference>
<dbReference type="Gene3D" id="3.40.50.2020">
    <property type="match status" value="1"/>
</dbReference>
<sequence>MYFRSIKDLYKDVWSNLHRLPRDIDLVVGIPRSGMLPATMIALARNLPLADIDAFAEGRILASGSTRRETEAGAGGDFAHVLVIDDSCRTGESMREARAKLAALANPPRLTFAAVYGTGEEVSDADFIFADVPEPRVFEWNVLHHPIVSRSCFDIDGVLCVDPRSEQNDDGAAYLEFLLTAEPLHLPRREIAMLVTSRLEKYRPQTEEWLVRHGIRYKELRMLDLPDAATRRRLGLHGSFKAEVYRESGCALFIESELLQARQIAKLSGKPALSLQGPEMIRPGVFNPRAIQNKFAPSKVQRRLSRMTARLGLAR</sequence>
<dbReference type="CDD" id="cd06223">
    <property type="entry name" value="PRTases_typeI"/>
    <property type="match status" value="1"/>
</dbReference>
<evidence type="ECO:0000259" key="1">
    <source>
        <dbReference type="Pfam" id="PF00156"/>
    </source>
</evidence>
<organism evidence="2 3">
    <name type="scientific">Novosphingobium beihaiensis</name>
    <dbReference type="NCBI Taxonomy" id="2930389"/>
    <lineage>
        <taxon>Bacteria</taxon>
        <taxon>Pseudomonadati</taxon>
        <taxon>Pseudomonadota</taxon>
        <taxon>Alphaproteobacteria</taxon>
        <taxon>Sphingomonadales</taxon>
        <taxon>Sphingomonadaceae</taxon>
        <taxon>Novosphingobium</taxon>
    </lineage>
</organism>
<evidence type="ECO:0000313" key="3">
    <source>
        <dbReference type="Proteomes" id="UP001202281"/>
    </source>
</evidence>
<dbReference type="Pfam" id="PF00156">
    <property type="entry name" value="Pribosyltran"/>
    <property type="match status" value="1"/>
</dbReference>